<dbReference type="Pfam" id="PF16845">
    <property type="entry name" value="SQAPI"/>
    <property type="match status" value="1"/>
</dbReference>
<evidence type="ECO:0000259" key="5">
    <source>
        <dbReference type="SMART" id="SM00043"/>
    </source>
</evidence>
<keyword evidence="4" id="KW-0732">Signal</keyword>
<evidence type="ECO:0000256" key="3">
    <source>
        <dbReference type="ARBA" id="ARBA00022704"/>
    </source>
</evidence>
<name>A0AAV8TTZ7_9ROSI</name>
<gene>
    <name evidence="6" type="ORF">K2173_015040</name>
</gene>
<dbReference type="FunFam" id="3.10.450.10:FF:000011">
    <property type="entry name" value="Cysteine proteinase inhibitor"/>
    <property type="match status" value="1"/>
</dbReference>
<dbReference type="Gene3D" id="3.10.450.10">
    <property type="match status" value="1"/>
</dbReference>
<dbReference type="PANTHER" id="PTHR11413">
    <property type="entry name" value="CYSTATIN FAMILY MEMBER"/>
    <property type="match status" value="1"/>
</dbReference>
<keyword evidence="2 4" id="KW-0646">Protease inhibitor</keyword>
<dbReference type="SUPFAM" id="SSF54403">
    <property type="entry name" value="Cystatin/monellin"/>
    <property type="match status" value="1"/>
</dbReference>
<comment type="caution">
    <text evidence="6">The sequence shown here is derived from an EMBL/GenBank/DDBJ whole genome shotgun (WGS) entry which is preliminary data.</text>
</comment>
<feature type="domain" description="Cystatin" evidence="5">
    <location>
        <begin position="32"/>
        <end position="122"/>
    </location>
</feature>
<reference evidence="6 7" key="1">
    <citation type="submission" date="2021-09" db="EMBL/GenBank/DDBJ databases">
        <title>Genomic insights and catalytic innovation underlie evolution of tropane alkaloids biosynthesis.</title>
        <authorList>
            <person name="Wang Y.-J."/>
            <person name="Tian T."/>
            <person name="Huang J.-P."/>
            <person name="Huang S.-X."/>
        </authorList>
    </citation>
    <scope>NUCLEOTIDE SEQUENCE [LARGE SCALE GENOMIC DNA]</scope>
    <source>
        <strain evidence="6">KIB-2018</strain>
        <tissue evidence="6">Leaf</tissue>
    </source>
</reference>
<evidence type="ECO:0000256" key="2">
    <source>
        <dbReference type="ARBA" id="ARBA00022690"/>
    </source>
</evidence>
<proteinExistence type="inferred from homology"/>
<evidence type="ECO:0000313" key="6">
    <source>
        <dbReference type="EMBL" id="KAJ8770426.1"/>
    </source>
</evidence>
<sequence>MKRLSATILVVLLLLFGYSELGLCKEDSLIRMKLGGVRDCRGSQNSAEIESLARFAVQEHNKEQNALLEFVRVLKAQEQVVAGKLYHLTLEAVDAGKKVVYEAKVWVKPWMNFKQLQEFKHARGGSVFSSSGLGSKPGH</sequence>
<organism evidence="6 7">
    <name type="scientific">Erythroxylum novogranatense</name>
    <dbReference type="NCBI Taxonomy" id="1862640"/>
    <lineage>
        <taxon>Eukaryota</taxon>
        <taxon>Viridiplantae</taxon>
        <taxon>Streptophyta</taxon>
        <taxon>Embryophyta</taxon>
        <taxon>Tracheophyta</taxon>
        <taxon>Spermatophyta</taxon>
        <taxon>Magnoliopsida</taxon>
        <taxon>eudicotyledons</taxon>
        <taxon>Gunneridae</taxon>
        <taxon>Pentapetalae</taxon>
        <taxon>rosids</taxon>
        <taxon>fabids</taxon>
        <taxon>Malpighiales</taxon>
        <taxon>Erythroxylaceae</taxon>
        <taxon>Erythroxylum</taxon>
    </lineage>
</organism>
<dbReference type="InterPro" id="IPR027214">
    <property type="entry name" value="Cystatin"/>
</dbReference>
<dbReference type="PANTHER" id="PTHR11413:SF110">
    <property type="entry name" value="CYSTEINE PROTEINASE INHIBITOR 6"/>
    <property type="match status" value="1"/>
</dbReference>
<evidence type="ECO:0000256" key="4">
    <source>
        <dbReference type="RuleBase" id="RU362130"/>
    </source>
</evidence>
<feature type="chain" id="PRO_5043105621" description="Cysteine proteinase inhibitor" evidence="4">
    <location>
        <begin position="25"/>
        <end position="139"/>
    </location>
</feature>
<dbReference type="Proteomes" id="UP001159364">
    <property type="component" value="Linkage Group LG03"/>
</dbReference>
<dbReference type="GO" id="GO:0009409">
    <property type="term" value="P:response to cold"/>
    <property type="evidence" value="ECO:0007669"/>
    <property type="project" value="UniProtKB-ARBA"/>
</dbReference>
<accession>A0AAV8TTZ7</accession>
<dbReference type="SMART" id="SM00043">
    <property type="entry name" value="CY"/>
    <property type="match status" value="1"/>
</dbReference>
<dbReference type="GO" id="GO:0004869">
    <property type="term" value="F:cysteine-type endopeptidase inhibitor activity"/>
    <property type="evidence" value="ECO:0007669"/>
    <property type="project" value="UniProtKB-KW"/>
</dbReference>
<dbReference type="CDD" id="cd00042">
    <property type="entry name" value="CY"/>
    <property type="match status" value="1"/>
</dbReference>
<keyword evidence="3 4" id="KW-0789">Thiol protease inhibitor</keyword>
<dbReference type="InterPro" id="IPR046350">
    <property type="entry name" value="Cystatin_sf"/>
</dbReference>
<feature type="signal peptide" evidence="4">
    <location>
        <begin position="1"/>
        <end position="24"/>
    </location>
</feature>
<dbReference type="GO" id="GO:0009414">
    <property type="term" value="P:response to water deprivation"/>
    <property type="evidence" value="ECO:0007669"/>
    <property type="project" value="UniProtKB-ARBA"/>
</dbReference>
<evidence type="ECO:0000313" key="7">
    <source>
        <dbReference type="Proteomes" id="UP001159364"/>
    </source>
</evidence>
<keyword evidence="7" id="KW-1185">Reference proteome</keyword>
<comment type="similarity">
    <text evidence="1 4">Belongs to the cystatin family. Phytocystatin subfamily.</text>
</comment>
<dbReference type="InterPro" id="IPR018073">
    <property type="entry name" value="Prot_inh_cystat_CS"/>
</dbReference>
<dbReference type="InterPro" id="IPR000010">
    <property type="entry name" value="Cystatin_dom"/>
</dbReference>
<dbReference type="GO" id="GO:0006972">
    <property type="term" value="P:hyperosmotic response"/>
    <property type="evidence" value="ECO:0007669"/>
    <property type="project" value="UniProtKB-ARBA"/>
</dbReference>
<protein>
    <recommendedName>
        <fullName evidence="4">Cysteine proteinase inhibitor</fullName>
    </recommendedName>
</protein>
<dbReference type="AlphaFoldDB" id="A0AAV8TTZ7"/>
<evidence type="ECO:0000256" key="1">
    <source>
        <dbReference type="ARBA" id="ARBA00007233"/>
    </source>
</evidence>
<dbReference type="PROSITE" id="PS00287">
    <property type="entry name" value="CYSTATIN"/>
    <property type="match status" value="1"/>
</dbReference>
<dbReference type="EMBL" id="JAIWQS010000003">
    <property type="protein sequence ID" value="KAJ8770426.1"/>
    <property type="molecule type" value="Genomic_DNA"/>
</dbReference>